<dbReference type="InterPro" id="IPR039426">
    <property type="entry name" value="TonB-dep_rcpt-like"/>
</dbReference>
<dbReference type="Pfam" id="PF07715">
    <property type="entry name" value="Plug"/>
    <property type="match status" value="1"/>
</dbReference>
<proteinExistence type="inferred from homology"/>
<accession>A0A3N0BYV9</accession>
<comment type="subcellular location">
    <subcellularLocation>
        <location evidence="1">Cell outer membrane</location>
        <topology evidence="1">Multi-pass membrane protein</topology>
    </subcellularLocation>
</comment>
<dbReference type="Pfam" id="PF13715">
    <property type="entry name" value="CarbopepD_reg_2"/>
    <property type="match status" value="1"/>
</dbReference>
<evidence type="ECO:0000256" key="3">
    <source>
        <dbReference type="SAM" id="SignalP"/>
    </source>
</evidence>
<name>A0A3N0BYV9_9SPHI</name>
<organism evidence="6 7">
    <name type="scientific">Pedobacter jejuensis</name>
    <dbReference type="NCBI Taxonomy" id="1268550"/>
    <lineage>
        <taxon>Bacteria</taxon>
        <taxon>Pseudomonadati</taxon>
        <taxon>Bacteroidota</taxon>
        <taxon>Sphingobacteriia</taxon>
        <taxon>Sphingobacteriales</taxon>
        <taxon>Sphingobacteriaceae</taxon>
        <taxon>Pedobacter</taxon>
    </lineage>
</organism>
<keyword evidence="1" id="KW-1134">Transmembrane beta strand</keyword>
<keyword evidence="6" id="KW-0675">Receptor</keyword>
<dbReference type="Gene3D" id="2.170.130.10">
    <property type="entry name" value="TonB-dependent receptor, plug domain"/>
    <property type="match status" value="1"/>
</dbReference>
<dbReference type="Gene3D" id="2.60.40.1120">
    <property type="entry name" value="Carboxypeptidase-like, regulatory domain"/>
    <property type="match status" value="1"/>
</dbReference>
<dbReference type="OrthoDB" id="9768177at2"/>
<evidence type="ECO:0000313" key="7">
    <source>
        <dbReference type="Proteomes" id="UP000274046"/>
    </source>
</evidence>
<dbReference type="NCBIfam" id="TIGR04056">
    <property type="entry name" value="OMP_RagA_SusC"/>
    <property type="match status" value="1"/>
</dbReference>
<keyword evidence="1" id="KW-0813">Transport</keyword>
<dbReference type="InterPro" id="IPR023997">
    <property type="entry name" value="TonB-dep_OMP_SusC/RagA_CS"/>
</dbReference>
<comment type="caution">
    <text evidence="6">The sequence shown here is derived from an EMBL/GenBank/DDBJ whole genome shotgun (WGS) entry which is preliminary data.</text>
</comment>
<keyword evidence="1" id="KW-0998">Cell outer membrane</keyword>
<keyword evidence="7" id="KW-1185">Reference proteome</keyword>
<dbReference type="InterPro" id="IPR023996">
    <property type="entry name" value="TonB-dep_OMP_SusC/RagA"/>
</dbReference>
<evidence type="ECO:0000256" key="2">
    <source>
        <dbReference type="RuleBase" id="RU003357"/>
    </source>
</evidence>
<feature type="domain" description="TonB-dependent receptor plug" evidence="5">
    <location>
        <begin position="119"/>
        <end position="226"/>
    </location>
</feature>
<gene>
    <name evidence="6" type="ORF">D7004_06340</name>
</gene>
<dbReference type="Proteomes" id="UP000274046">
    <property type="component" value="Unassembled WGS sequence"/>
</dbReference>
<keyword evidence="1 2" id="KW-0472">Membrane</keyword>
<evidence type="ECO:0000259" key="5">
    <source>
        <dbReference type="Pfam" id="PF07715"/>
    </source>
</evidence>
<dbReference type="InterPro" id="IPR008969">
    <property type="entry name" value="CarboxyPept-like_regulatory"/>
</dbReference>
<dbReference type="InterPro" id="IPR000531">
    <property type="entry name" value="Beta-barrel_TonB"/>
</dbReference>
<dbReference type="NCBIfam" id="TIGR04057">
    <property type="entry name" value="SusC_RagA_signa"/>
    <property type="match status" value="1"/>
</dbReference>
<protein>
    <submittedName>
        <fullName evidence="6">TonB-dependent receptor</fullName>
    </submittedName>
</protein>
<dbReference type="RefSeq" id="WP_123205033.1">
    <property type="nucleotide sequence ID" value="NZ_RBEE01000010.1"/>
</dbReference>
<keyword evidence="1" id="KW-0812">Transmembrane</keyword>
<evidence type="ECO:0000259" key="4">
    <source>
        <dbReference type="Pfam" id="PF00593"/>
    </source>
</evidence>
<feature type="chain" id="PRO_5017927886" evidence="3">
    <location>
        <begin position="24"/>
        <end position="1046"/>
    </location>
</feature>
<feature type="signal peptide" evidence="3">
    <location>
        <begin position="1"/>
        <end position="23"/>
    </location>
</feature>
<evidence type="ECO:0000313" key="6">
    <source>
        <dbReference type="EMBL" id="RNL54742.1"/>
    </source>
</evidence>
<keyword evidence="2" id="KW-0798">TonB box</keyword>
<dbReference type="InterPro" id="IPR012910">
    <property type="entry name" value="Plug_dom"/>
</dbReference>
<comment type="similarity">
    <text evidence="1 2">Belongs to the TonB-dependent receptor family.</text>
</comment>
<evidence type="ECO:0000256" key="1">
    <source>
        <dbReference type="PROSITE-ProRule" id="PRU01360"/>
    </source>
</evidence>
<feature type="domain" description="TonB-dependent receptor-like beta-barrel" evidence="4">
    <location>
        <begin position="436"/>
        <end position="982"/>
    </location>
</feature>
<reference evidence="6 7" key="1">
    <citation type="submission" date="2018-10" db="EMBL/GenBank/DDBJ databases">
        <title>Genome sequencing of Pedobacter jejuensis TNB23.</title>
        <authorList>
            <person name="Cho Y.-J."/>
            <person name="Cho A."/>
            <person name="Kim O.-S."/>
        </authorList>
    </citation>
    <scope>NUCLEOTIDE SEQUENCE [LARGE SCALE GENOMIC DNA]</scope>
    <source>
        <strain evidence="6 7">TNB23</strain>
    </source>
</reference>
<sequence length="1046" mass="114023">MRRRFTFVFFIYCIMAFPMALFAQDITVTGKVTDQKDGTPLPGVTVKVEGTTRAASTDPNGLFTIQAPIGGKLSISQIGMVSQTITIPASGKINISLLTDSKDLSEVVVVGYGTQKKSLVTGAISSVKAADLENQPTTTRLEQALQGRTSGLTIAAQSGQPGSASTVRLRGFTSFGGKNDPLWVIDGVVVDNGGIGYLNQSDIESIEVLKDGASAAIYGTRAASGVILVTTKKGKAGSLNLTYNGYYGVARAAKKLELLNATQYATLRNESYLNDFTGTTPTLPYPNAASLGEGTDWQSLIFNNSAARQNHEVSISGGSEKSTFFLSFGYFKVDGIVSTDVSKYNRANIRINSTHKLYKWLTIGENLGYSHSITNGIGNTNSEFGGPLSSAINLDPLTPAIVTDPAVFNAPPYSNQPVFRDPNGFPYGISTRVAQEISNPLASIKRQIGNYNWDHNIVGNAFLEAEPIKGLRFRSTLGSKLAFYGGDGFNPIYYLNSSTSNTRTQFSRNINYVITYNLENTLSYTKSLGNHNLSLLVGQGSYSDGFSRSVSTTFFDVPATDFYSASMRFKPVAANRTSDGSEGTDHKIFSLFSRLTYDYNEKYLFSALIRRDGSSRFGANNKYGYFPSGQIGWVPTKEDFFPQNDYVNFLKIRASYGVTGNDGIGDFAYVPTVGSGRNYTFGNANVVNIGYSPNASANPDLKWEETRSTNIGIDATIFKDFSLTADIYKKKTVGILQNPPVPGYIGSGSPAANIADMSNKGLEFELSYRKQVGQFGLNISGNGSFIKNTIEKLSPGINFIDDSQATFQTLGNITRTQIGHSYNEFYGYVNQGIFQSQAEINAYTGPNGQPLQPLAKPGDVKFANLNGDNLINESDRDFIGNGLPNFTYGLTINLTYKNWDLIAFGSGVAGNMIFQGIRRLDIPNANYSTARLDRWTPTNPSTTQPRLTDADPNKNLTKFSSLYLEKGDYFRLRTFQIGYTIPKMLTDKLGLKKFRVYVLSENLFTITGYSGYDPELGSNNSGNAFSIDRGVYPQARSFVFGLNANF</sequence>
<dbReference type="PROSITE" id="PS52016">
    <property type="entry name" value="TONB_DEPENDENT_REC_3"/>
    <property type="match status" value="1"/>
</dbReference>
<dbReference type="GO" id="GO:0009279">
    <property type="term" value="C:cell outer membrane"/>
    <property type="evidence" value="ECO:0007669"/>
    <property type="project" value="UniProtKB-SubCell"/>
</dbReference>
<dbReference type="SUPFAM" id="SSF49464">
    <property type="entry name" value="Carboxypeptidase regulatory domain-like"/>
    <property type="match status" value="1"/>
</dbReference>
<dbReference type="Pfam" id="PF00593">
    <property type="entry name" value="TonB_dep_Rec_b-barrel"/>
    <property type="match status" value="1"/>
</dbReference>
<keyword evidence="3" id="KW-0732">Signal</keyword>
<dbReference type="AlphaFoldDB" id="A0A3N0BYV9"/>
<dbReference type="InterPro" id="IPR037066">
    <property type="entry name" value="Plug_dom_sf"/>
</dbReference>
<dbReference type="EMBL" id="RBEE01000010">
    <property type="protein sequence ID" value="RNL54742.1"/>
    <property type="molecule type" value="Genomic_DNA"/>
</dbReference>
<dbReference type="SUPFAM" id="SSF56935">
    <property type="entry name" value="Porins"/>
    <property type="match status" value="1"/>
</dbReference>